<name>A0A0N0NHG3_9EURO</name>
<keyword evidence="3" id="KW-1185">Reference proteome</keyword>
<evidence type="ECO:0000313" key="3">
    <source>
        <dbReference type="Proteomes" id="UP000038010"/>
    </source>
</evidence>
<proteinExistence type="predicted"/>
<protein>
    <recommendedName>
        <fullName evidence="1">Luciferase domain-containing protein</fullName>
    </recommendedName>
</protein>
<dbReference type="Proteomes" id="UP000038010">
    <property type="component" value="Unassembled WGS sequence"/>
</dbReference>
<dbReference type="VEuPathDB" id="FungiDB:AB675_7410"/>
<dbReference type="STRING" id="1664694.A0A0N0NHG3"/>
<dbReference type="InterPro" id="IPR048273">
    <property type="entry name" value="Luciferase"/>
</dbReference>
<dbReference type="AlphaFoldDB" id="A0A0N0NHG3"/>
<dbReference type="PANTHER" id="PTHR38695">
    <property type="entry name" value="AMINO ACID PERMEASE_ SLC12A DOMAIN-CONTAINING PROTEIN"/>
    <property type="match status" value="1"/>
</dbReference>
<sequence length="265" mass="29617">MKTQMRRLWESLAETLSAHPLLVKTVALAGGSGLIIAAYRDYQAFLALGRGGIPYNAFGWLINALILRPLALSYSARLYTGDYPDSGAGKVLLELPLREGRRPMADGIIPHRQMTDKAPEAMAAPSRQMMLGFLEDPAFEGRLEVKKSHYELHNDALYVKNLEDTALPALAPAAKGEIMHVHPDRSIHVYLHPADARVVIAKGWGERHRLSRTWPWWMGRRQQLLGVGHTWIMLYGARDEYELATLRDITAEGVKWMLGDRAGGS</sequence>
<gene>
    <name evidence="2" type="ORF">AB675_7410</name>
</gene>
<feature type="domain" description="Luciferase" evidence="1">
    <location>
        <begin position="176"/>
        <end position="250"/>
    </location>
</feature>
<organism evidence="2 3">
    <name type="scientific">Cyphellophora attinorum</name>
    <dbReference type="NCBI Taxonomy" id="1664694"/>
    <lineage>
        <taxon>Eukaryota</taxon>
        <taxon>Fungi</taxon>
        <taxon>Dikarya</taxon>
        <taxon>Ascomycota</taxon>
        <taxon>Pezizomycotina</taxon>
        <taxon>Eurotiomycetes</taxon>
        <taxon>Chaetothyriomycetidae</taxon>
        <taxon>Chaetothyriales</taxon>
        <taxon>Cyphellophoraceae</taxon>
        <taxon>Cyphellophora</taxon>
    </lineage>
</organism>
<dbReference type="Pfam" id="PF17648">
    <property type="entry name" value="Luciferase"/>
    <property type="match status" value="1"/>
</dbReference>
<dbReference type="InterPro" id="IPR040841">
    <property type="entry name" value="Luciferase_dom"/>
</dbReference>
<dbReference type="EMBL" id="LFJN01000057">
    <property type="protein sequence ID" value="KPI34528.1"/>
    <property type="molecule type" value="Genomic_DNA"/>
</dbReference>
<dbReference type="RefSeq" id="XP_017994491.1">
    <property type="nucleotide sequence ID" value="XM_018147777.1"/>
</dbReference>
<accession>A0A0N0NHG3</accession>
<dbReference type="GeneID" id="28739657"/>
<dbReference type="PANTHER" id="PTHR38695:SF1">
    <property type="entry name" value="AMINO ACID PERMEASE_ SLC12A DOMAIN-CONTAINING PROTEIN"/>
    <property type="match status" value="1"/>
</dbReference>
<reference evidence="2 3" key="1">
    <citation type="submission" date="2015-06" db="EMBL/GenBank/DDBJ databases">
        <title>Draft genome of the ant-associated black yeast Phialophora attae CBS 131958.</title>
        <authorList>
            <person name="Moreno L.F."/>
            <person name="Stielow B.J."/>
            <person name="de Hoog S."/>
            <person name="Vicente V.A."/>
            <person name="Weiss V.A."/>
            <person name="de Vries M."/>
            <person name="Cruz L.M."/>
            <person name="Souza E.M."/>
        </authorList>
    </citation>
    <scope>NUCLEOTIDE SEQUENCE [LARGE SCALE GENOMIC DNA]</scope>
    <source>
        <strain evidence="2 3">CBS 131958</strain>
    </source>
</reference>
<evidence type="ECO:0000313" key="2">
    <source>
        <dbReference type="EMBL" id="KPI34528.1"/>
    </source>
</evidence>
<evidence type="ECO:0000259" key="1">
    <source>
        <dbReference type="Pfam" id="PF17648"/>
    </source>
</evidence>
<comment type="caution">
    <text evidence="2">The sequence shown here is derived from an EMBL/GenBank/DDBJ whole genome shotgun (WGS) entry which is preliminary data.</text>
</comment>
<dbReference type="OrthoDB" id="5358398at2759"/>